<proteinExistence type="predicted"/>
<feature type="compositionally biased region" description="Basic and acidic residues" evidence="1">
    <location>
        <begin position="110"/>
        <end position="121"/>
    </location>
</feature>
<dbReference type="AlphaFoldDB" id="A0A1Y6H8B3"/>
<dbReference type="Proteomes" id="UP000195953">
    <property type="component" value="Chromosome 1"/>
</dbReference>
<protein>
    <submittedName>
        <fullName evidence="3">Uncharacterized protein</fullName>
    </submittedName>
</protein>
<feature type="region of interest" description="Disordered" evidence="1">
    <location>
        <begin position="90"/>
        <end position="121"/>
    </location>
</feature>
<evidence type="ECO:0000313" key="2">
    <source>
        <dbReference type="EMBL" id="SMQ98500.1"/>
    </source>
</evidence>
<feature type="compositionally biased region" description="Low complexity" evidence="1">
    <location>
        <begin position="160"/>
        <end position="169"/>
    </location>
</feature>
<evidence type="ECO:0000313" key="4">
    <source>
        <dbReference type="Proteomes" id="UP000195877"/>
    </source>
</evidence>
<gene>
    <name evidence="3" type="ORF">PD5205_02746</name>
    <name evidence="2" type="ORF">PD885_01249</name>
</gene>
<name>A0A1Y6H8B3_9XANT</name>
<feature type="compositionally biased region" description="Low complexity" evidence="1">
    <location>
        <begin position="23"/>
        <end position="40"/>
    </location>
</feature>
<dbReference type="EMBL" id="LT853885">
    <property type="protein sequence ID" value="SMR04036.1"/>
    <property type="molecule type" value="Genomic_DNA"/>
</dbReference>
<feature type="compositionally biased region" description="Low complexity" evidence="1">
    <location>
        <begin position="96"/>
        <end position="105"/>
    </location>
</feature>
<reference evidence="3 5" key="2">
    <citation type="submission" date="2017-05" db="EMBL/GenBank/DDBJ databases">
        <authorList>
            <person name="Song R."/>
            <person name="Chenine A.L."/>
            <person name="Ruprecht R.M."/>
        </authorList>
    </citation>
    <scope>NUCLEOTIDE SEQUENCE [LARGE SCALE GENOMIC DNA]</scope>
    <source>
        <strain evidence="3">PD5205</strain>
    </source>
</reference>
<sequence length="205" mass="21637">MGSGPIQNNCPLSAACTATAARGQPVGQAGSAPAAGSCAGRTGSSAARFPSRRGGRAKRSAGCSMACCAAPSRRSRRVARWCCGRRPAVRVRRSARPAASSARRSGQAADHAEVRGDAKPARMGDALTVDEHQVRTLPQQGQRGQQHRQFPKAQRPARTASRSARGRFPPAAPARFRRRSAPSRSRLWRAGRHGCCGDAGEGMCR</sequence>
<dbReference type="EMBL" id="LT853882">
    <property type="protein sequence ID" value="SMQ98500.1"/>
    <property type="molecule type" value="Genomic_DNA"/>
</dbReference>
<dbReference type="Proteomes" id="UP000195877">
    <property type="component" value="Chromosome 1"/>
</dbReference>
<evidence type="ECO:0000313" key="5">
    <source>
        <dbReference type="Proteomes" id="UP000195953"/>
    </source>
</evidence>
<accession>A0A1Y6H8B3</accession>
<keyword evidence="4" id="KW-1185">Reference proteome</keyword>
<feature type="region of interest" description="Disordered" evidence="1">
    <location>
        <begin position="21"/>
        <end position="58"/>
    </location>
</feature>
<feature type="region of interest" description="Disordered" evidence="1">
    <location>
        <begin position="137"/>
        <end position="192"/>
    </location>
</feature>
<evidence type="ECO:0000256" key="1">
    <source>
        <dbReference type="SAM" id="MobiDB-lite"/>
    </source>
</evidence>
<organism evidence="3 5">
    <name type="scientific">Xanthomonas fragariae</name>
    <dbReference type="NCBI Taxonomy" id="48664"/>
    <lineage>
        <taxon>Bacteria</taxon>
        <taxon>Pseudomonadati</taxon>
        <taxon>Pseudomonadota</taxon>
        <taxon>Gammaproteobacteria</taxon>
        <taxon>Lysobacterales</taxon>
        <taxon>Lysobacteraceae</taxon>
        <taxon>Xanthomonas</taxon>
    </lineage>
</organism>
<reference evidence="2 4" key="1">
    <citation type="submission" date="2017-05" db="EMBL/GenBank/DDBJ databases">
        <authorList>
            <person name="Blom J."/>
        </authorList>
    </citation>
    <scope>NUCLEOTIDE SEQUENCE [LARGE SCALE GENOMIC DNA]</scope>
    <source>
        <strain evidence="2">PD885</strain>
    </source>
</reference>
<feature type="compositionally biased region" description="Basic residues" evidence="1">
    <location>
        <begin position="175"/>
        <end position="192"/>
    </location>
</feature>
<evidence type="ECO:0000313" key="3">
    <source>
        <dbReference type="EMBL" id="SMR04036.1"/>
    </source>
</evidence>